<dbReference type="GO" id="GO:0008270">
    <property type="term" value="F:zinc ion binding"/>
    <property type="evidence" value="ECO:0007669"/>
    <property type="project" value="UniProtKB-KW"/>
</dbReference>
<feature type="transmembrane region" description="Helical" evidence="19">
    <location>
        <begin position="940"/>
        <end position="960"/>
    </location>
</feature>
<proteinExistence type="inferred from homology"/>
<evidence type="ECO:0000256" key="4">
    <source>
        <dbReference type="ARBA" id="ARBA00010918"/>
    </source>
</evidence>
<evidence type="ECO:0000259" key="21">
    <source>
        <dbReference type="PROSITE" id="PS50157"/>
    </source>
</evidence>
<comment type="cofactor">
    <cofactor evidence="1">
        <name>Zn(2+)</name>
        <dbReference type="ChEBI" id="CHEBI:29105"/>
    </cofactor>
</comment>
<evidence type="ECO:0000256" key="16">
    <source>
        <dbReference type="PROSITE-ProRule" id="PRU00125"/>
    </source>
</evidence>
<keyword evidence="15" id="KW-0863">Zinc-finger</keyword>
<keyword evidence="23" id="KW-1185">Reference proteome</keyword>
<dbReference type="GO" id="GO:0005774">
    <property type="term" value="C:vacuolar membrane"/>
    <property type="evidence" value="ECO:0007669"/>
    <property type="project" value="UniProtKB-SubCell"/>
</dbReference>
<evidence type="ECO:0000256" key="13">
    <source>
        <dbReference type="ARBA" id="ARBA00023136"/>
    </source>
</evidence>
<evidence type="ECO:0000256" key="12">
    <source>
        <dbReference type="ARBA" id="ARBA00023049"/>
    </source>
</evidence>
<protein>
    <recommendedName>
        <fullName evidence="17">Peptide hydrolase</fullName>
        <ecNumber evidence="17">3.4.-.-</ecNumber>
    </recommendedName>
</protein>
<evidence type="ECO:0000256" key="7">
    <source>
        <dbReference type="ARBA" id="ARBA00022692"/>
    </source>
</evidence>
<dbReference type="PROSITE" id="PS00478">
    <property type="entry name" value="LIM_DOMAIN_1"/>
    <property type="match status" value="3"/>
</dbReference>
<feature type="transmembrane region" description="Helical" evidence="19">
    <location>
        <begin position="880"/>
        <end position="903"/>
    </location>
</feature>
<dbReference type="Gene3D" id="3.40.630.10">
    <property type="entry name" value="Zn peptidases"/>
    <property type="match status" value="1"/>
</dbReference>
<reference evidence="22" key="1">
    <citation type="submission" date="2021-01" db="EMBL/GenBank/DDBJ databases">
        <title>Metabolic potential, ecology and presence of endohyphal bacteria is reflected in genomic diversity of Mucoromycotina.</title>
        <authorList>
            <person name="Muszewska A."/>
            <person name="Okrasinska A."/>
            <person name="Steczkiewicz K."/>
            <person name="Drgas O."/>
            <person name="Orlowska M."/>
            <person name="Perlinska-Lenart U."/>
            <person name="Aleksandrzak-Piekarczyk T."/>
            <person name="Szatraj K."/>
            <person name="Zielenkiewicz U."/>
            <person name="Pilsyk S."/>
            <person name="Malc E."/>
            <person name="Mieczkowski P."/>
            <person name="Kruszewska J.S."/>
            <person name="Biernat P."/>
            <person name="Pawlowska J."/>
        </authorList>
    </citation>
    <scope>NUCLEOTIDE SEQUENCE</scope>
    <source>
        <strain evidence="22">WA0000018081</strain>
    </source>
</reference>
<comment type="function">
    <text evidence="2">May be involved in vacuolar sorting and osmoregulation.</text>
</comment>
<evidence type="ECO:0000256" key="18">
    <source>
        <dbReference type="SAM" id="MobiDB-lite"/>
    </source>
</evidence>
<dbReference type="EMBL" id="JAEPRE010000034">
    <property type="protein sequence ID" value="KAG2235364.1"/>
    <property type="molecule type" value="Genomic_DNA"/>
</dbReference>
<feature type="domain" description="C2H2-type" evidence="21">
    <location>
        <begin position="296"/>
        <end position="323"/>
    </location>
</feature>
<dbReference type="PANTHER" id="PTHR12147">
    <property type="entry name" value="METALLOPEPTIDASE M28 FAMILY MEMBER"/>
    <property type="match status" value="1"/>
</dbReference>
<feature type="compositionally biased region" description="Polar residues" evidence="18">
    <location>
        <begin position="1"/>
        <end position="10"/>
    </location>
</feature>
<dbReference type="CDD" id="cd03875">
    <property type="entry name" value="M28_Fxna_like"/>
    <property type="match status" value="1"/>
</dbReference>
<feature type="transmembrane region" description="Helical" evidence="19">
    <location>
        <begin position="1037"/>
        <end position="1058"/>
    </location>
</feature>
<evidence type="ECO:0000313" key="23">
    <source>
        <dbReference type="Proteomes" id="UP000613177"/>
    </source>
</evidence>
<organism evidence="22 23">
    <name type="scientific">Thamnidium elegans</name>
    <dbReference type="NCBI Taxonomy" id="101142"/>
    <lineage>
        <taxon>Eukaryota</taxon>
        <taxon>Fungi</taxon>
        <taxon>Fungi incertae sedis</taxon>
        <taxon>Mucoromycota</taxon>
        <taxon>Mucoromycotina</taxon>
        <taxon>Mucoromycetes</taxon>
        <taxon>Mucorales</taxon>
        <taxon>Mucorineae</taxon>
        <taxon>Mucoraceae</taxon>
        <taxon>Thamnidium</taxon>
    </lineage>
</organism>
<evidence type="ECO:0000256" key="5">
    <source>
        <dbReference type="ARBA" id="ARBA00022554"/>
    </source>
</evidence>
<name>A0A8H7SR76_9FUNG</name>
<dbReference type="AlphaFoldDB" id="A0A8H7SR76"/>
<evidence type="ECO:0000256" key="17">
    <source>
        <dbReference type="RuleBase" id="RU361240"/>
    </source>
</evidence>
<dbReference type="Pfam" id="PF00412">
    <property type="entry name" value="LIM"/>
    <property type="match status" value="4"/>
</dbReference>
<keyword evidence="7 19" id="KW-0812">Transmembrane</keyword>
<evidence type="ECO:0000256" key="11">
    <source>
        <dbReference type="ARBA" id="ARBA00022989"/>
    </source>
</evidence>
<comment type="similarity">
    <text evidence="4 17">Belongs to the peptidase M28 family.</text>
</comment>
<dbReference type="GO" id="GO:0006508">
    <property type="term" value="P:proteolysis"/>
    <property type="evidence" value="ECO:0007669"/>
    <property type="project" value="UniProtKB-KW"/>
</dbReference>
<dbReference type="GO" id="GO:0008235">
    <property type="term" value="F:metalloexopeptidase activity"/>
    <property type="evidence" value="ECO:0007669"/>
    <property type="project" value="InterPro"/>
</dbReference>
<feature type="domain" description="LIM zinc-binding" evidence="20">
    <location>
        <begin position="330"/>
        <end position="389"/>
    </location>
</feature>
<feature type="domain" description="LIM zinc-binding" evidence="20">
    <location>
        <begin position="211"/>
        <end position="270"/>
    </location>
</feature>
<keyword evidence="14" id="KW-0325">Glycoprotein</keyword>
<feature type="transmembrane region" description="Helical" evidence="19">
    <location>
        <begin position="972"/>
        <end position="992"/>
    </location>
</feature>
<evidence type="ECO:0000256" key="3">
    <source>
        <dbReference type="ARBA" id="ARBA00004128"/>
    </source>
</evidence>
<dbReference type="SUPFAM" id="SSF57716">
    <property type="entry name" value="Glucocorticoid receptor-like (DNA-binding domain)"/>
    <property type="match status" value="4"/>
</dbReference>
<keyword evidence="5" id="KW-0926">Vacuole</keyword>
<evidence type="ECO:0000313" key="22">
    <source>
        <dbReference type="EMBL" id="KAG2235364.1"/>
    </source>
</evidence>
<keyword evidence="10 16" id="KW-0862">Zinc</keyword>
<keyword evidence="11 19" id="KW-1133">Transmembrane helix</keyword>
<dbReference type="InterPro" id="IPR013087">
    <property type="entry name" value="Znf_C2H2_type"/>
</dbReference>
<dbReference type="InterPro" id="IPR007484">
    <property type="entry name" value="Peptidase_M28"/>
</dbReference>
<dbReference type="PANTHER" id="PTHR12147:SF58">
    <property type="entry name" value="VACUOLAR MEMBRANE PROTEASE"/>
    <property type="match status" value="1"/>
</dbReference>
<keyword evidence="16" id="KW-0440">LIM domain</keyword>
<feature type="compositionally biased region" description="Acidic residues" evidence="18">
    <location>
        <begin position="114"/>
        <end position="124"/>
    </location>
</feature>
<dbReference type="SUPFAM" id="SSF53187">
    <property type="entry name" value="Zn-dependent exopeptidases"/>
    <property type="match status" value="1"/>
</dbReference>
<evidence type="ECO:0000256" key="6">
    <source>
        <dbReference type="ARBA" id="ARBA00022670"/>
    </source>
</evidence>
<gene>
    <name evidence="22" type="ORF">INT48_004983</name>
</gene>
<dbReference type="Proteomes" id="UP000613177">
    <property type="component" value="Unassembled WGS sequence"/>
</dbReference>
<comment type="subcellular location">
    <subcellularLocation>
        <location evidence="3">Vacuole membrane</location>
        <topology evidence="3">Multi-pass membrane protein</topology>
    </subcellularLocation>
</comment>
<keyword evidence="12" id="KW-0482">Metalloprotease</keyword>
<feature type="region of interest" description="Disordered" evidence="18">
    <location>
        <begin position="1"/>
        <end position="124"/>
    </location>
</feature>
<accession>A0A8H7SR76</accession>
<dbReference type="Pfam" id="PF04389">
    <property type="entry name" value="Peptidase_M28"/>
    <property type="match status" value="1"/>
</dbReference>
<comment type="caution">
    <text evidence="22">The sequence shown here is derived from an EMBL/GenBank/DDBJ whole genome shotgun (WGS) entry which is preliminary data.</text>
</comment>
<dbReference type="Gene3D" id="2.10.110.10">
    <property type="entry name" value="Cysteine Rich Protein"/>
    <property type="match status" value="4"/>
</dbReference>
<keyword evidence="6 17" id="KW-0645">Protease</keyword>
<keyword evidence="13 19" id="KW-0472">Membrane</keyword>
<keyword evidence="9 17" id="KW-0378">Hydrolase</keyword>
<dbReference type="InterPro" id="IPR048024">
    <property type="entry name" value="Fxna-like_M28_dom"/>
</dbReference>
<feature type="transmembrane region" description="Helical" evidence="19">
    <location>
        <begin position="803"/>
        <end position="824"/>
    </location>
</feature>
<dbReference type="SMART" id="SM00132">
    <property type="entry name" value="LIM"/>
    <property type="match status" value="4"/>
</dbReference>
<dbReference type="PROSITE" id="PS50157">
    <property type="entry name" value="ZINC_FINGER_C2H2_2"/>
    <property type="match status" value="1"/>
</dbReference>
<evidence type="ECO:0000256" key="14">
    <source>
        <dbReference type="ARBA" id="ARBA00023180"/>
    </source>
</evidence>
<feature type="transmembrane region" description="Helical" evidence="19">
    <location>
        <begin position="1007"/>
        <end position="1025"/>
    </location>
</feature>
<evidence type="ECO:0000256" key="15">
    <source>
        <dbReference type="PROSITE-ProRule" id="PRU00042"/>
    </source>
</evidence>
<dbReference type="PROSITE" id="PS50023">
    <property type="entry name" value="LIM_DOMAIN_2"/>
    <property type="match status" value="2"/>
</dbReference>
<feature type="compositionally biased region" description="Pro residues" evidence="18">
    <location>
        <begin position="42"/>
        <end position="56"/>
    </location>
</feature>
<dbReference type="InterPro" id="IPR045175">
    <property type="entry name" value="M28_fam"/>
</dbReference>
<dbReference type="EC" id="3.4.-.-" evidence="17"/>
<evidence type="ECO:0000256" key="19">
    <source>
        <dbReference type="SAM" id="Phobius"/>
    </source>
</evidence>
<dbReference type="CDD" id="cd08368">
    <property type="entry name" value="LIM"/>
    <property type="match status" value="2"/>
</dbReference>
<evidence type="ECO:0000256" key="2">
    <source>
        <dbReference type="ARBA" id="ARBA00003273"/>
    </source>
</evidence>
<feature type="transmembrane region" description="Helical" evidence="19">
    <location>
        <begin position="915"/>
        <end position="934"/>
    </location>
</feature>
<evidence type="ECO:0000259" key="20">
    <source>
        <dbReference type="PROSITE" id="PS50023"/>
    </source>
</evidence>
<dbReference type="InterPro" id="IPR001781">
    <property type="entry name" value="Znf_LIM"/>
</dbReference>
<evidence type="ECO:0000256" key="10">
    <source>
        <dbReference type="ARBA" id="ARBA00022833"/>
    </source>
</evidence>
<feature type="transmembrane region" description="Helical" evidence="19">
    <location>
        <begin position="844"/>
        <end position="868"/>
    </location>
</feature>
<evidence type="ECO:0000256" key="1">
    <source>
        <dbReference type="ARBA" id="ARBA00001947"/>
    </source>
</evidence>
<keyword evidence="8 16" id="KW-0479">Metal-binding</keyword>
<evidence type="ECO:0000256" key="8">
    <source>
        <dbReference type="ARBA" id="ARBA00022723"/>
    </source>
</evidence>
<sequence length="1268" mass="142462">MIQSEDSPNRTLRGPRALQKFPKRTPRMPISVVVPTRKFVPPTSPTVPYVYPPPKPPIERKESKTELFLNDELSTDNNTDDEQPVQKKKLPPRPPPKKSIPLTRRKSVHNITISDEEEEENDNDDDEIFRELTQSIHNHTTPDVNPLPPLPKSNTHNLPPIPTISAPGYSSDEDDLSSIPTICIPGDYDDDKPVTTTKKIDPIYNSIYFGIRCHGCNDPLSGQAMTTSNKKWHTRCFKCQTCHQNLEHIAFYEKDGLPYCALDYHEQFSPRCDFCHTPVEEHSISALGKVYHAGHFFCRECGKPFDEETDFLEHEGHAYCEKDYFKRFGKTCKGCEETITEGFLVALGGEWHKDCFVCADCGATFASSTFLIKGGKPYCEDHYHNKKAKALPTIKALPTPIPLDERMCHKCDKPIQGRFVSAFEHDYHPLHFQCLTCNKLLQARRQEPENAPQNPSVKKTLHIYGPTLVFLVLFSLFIHSYRTVLPTPLSDVQARDADDFSGIHAYNEYLSHFIAPHSANTRENGVMRDWLVSVAKDLQQEATENGLKMDVIGHDDSIDIIKQDWFTPDEHWYVESRNVIVRLHGQSGKEDALLINAHYDSVPTSNGVTDNGMGVVTTMELLRYFIHHPPRHTIIFLFNNFEEGGLIGAKSFIHHPWYSSVKLFINLEGAGAGGRAIMFRCSNLNAVQKLARSSASFKHGSPLGNDMFKADLIKSDTDYSVFTKNGVPGLDIAFYAPRSHYHTPRDNLAHTTPEALQYMGQLTLGAVKSIINSDDLLDTSSEQESFIYYDILGRFMFAYSLTVYQFINCVALLFVPVVAIYMTISGKKEKSVSEAVKEKALLTVQGLFAAFAAFIIIILFTVLAVVTMGKVNPSMTYGDVYGAALYTFVSIFLGLQVSQWILPSKLKQSLASTDGAWYGLISFWWILVLCSSFAGTKGIAALYFAVHLLVFTSLAALLHIVLPATKKFRSPLIYFLQTIVPFILLLEMDFLVMDAMRHSTADGTPEVAVYILISVPLILIGMHFLPWVHAAGNQRKVTLVTAIAFLFLFTICSALQPFNGAWSPNKLVFRQEYNAGDVMSTVALITATGAQSALKSALPAHEFDTLQCEPYKKSLTRCTYETDLLPKYASNSTLEEFVISQVSKVCDQDYCESSVTYSSKNSLMCRVYFDPTENKIPVQHAWVNSKEIKAANISALISYVDKYQHPVDFKVKYPVDETPKASLSCFYDEWTQSEIPAFTTLRDNLPDNALLLIRGQGLVVVDYGKLNL</sequence>
<feature type="region of interest" description="Disordered" evidence="18">
    <location>
        <begin position="138"/>
        <end position="173"/>
    </location>
</feature>
<evidence type="ECO:0000256" key="9">
    <source>
        <dbReference type="ARBA" id="ARBA00022801"/>
    </source>
</evidence>